<dbReference type="Gene3D" id="1.20.1250.20">
    <property type="entry name" value="MFS general substrate transporter like domains"/>
    <property type="match status" value="2"/>
</dbReference>
<evidence type="ECO:0000256" key="3">
    <source>
        <dbReference type="ARBA" id="ARBA00022692"/>
    </source>
</evidence>
<sequence length="471" mass="52909">MPVDDRKPFVFTIPLVVKIDLQLLPLFCLFYLLSSLDRSSTEFSNISGLTTDLNIKNTQAQWAVAIYYFCVIIFDLPSNIILRRWRPSFWFGFLIGAWGIISVSVAACTDFNGLVIAQLLSSIFEAGFFPGAIYYLSYWYTRREFGKRMGIFWSCRCLAGGIGGLFAYGVSYISNTQIHVWQWTYIIQGAPCVALAVIASWYLPDDPGCASFLLKEEGALIERKLEEDYLTLNYNDWSWDQVGSVFLDLKTYAYIILYLLGAACVQGVALFLPIVITELDSKPTSLQSQLLLLPPYLLATIATLALSYSSDRMYNRSYHIVFADVVAIISAIVLLVLPSTASFHMGHYVITSILVAAIYAHIAIIITWMVNNFIGFTRRTIAIGTAVSIGSVGGAAGSQLFNDATSYTYGKSVIIVLLAIQILFVLFMRRCFVKETSRRSKLNADDRQYQIYKFGGIDLVHDRHPDFEYTL</sequence>
<feature type="transmembrane region" description="Helical" evidence="6">
    <location>
        <begin position="62"/>
        <end position="82"/>
    </location>
</feature>
<evidence type="ECO:0000313" key="9">
    <source>
        <dbReference type="Proteomes" id="UP000469890"/>
    </source>
</evidence>
<feature type="transmembrane region" description="Helical" evidence="6">
    <location>
        <begin position="413"/>
        <end position="432"/>
    </location>
</feature>
<evidence type="ECO:0000256" key="1">
    <source>
        <dbReference type="ARBA" id="ARBA00004141"/>
    </source>
</evidence>
<feature type="transmembrane region" description="Helical" evidence="6">
    <location>
        <begin position="347"/>
        <end position="369"/>
    </location>
</feature>
<keyword evidence="4 6" id="KW-1133">Transmembrane helix</keyword>
<feature type="transmembrane region" description="Helical" evidence="6">
    <location>
        <begin position="185"/>
        <end position="203"/>
    </location>
</feature>
<dbReference type="PROSITE" id="PS50850">
    <property type="entry name" value="MFS"/>
    <property type="match status" value="1"/>
</dbReference>
<dbReference type="AlphaFoldDB" id="A0A8H4BJ64"/>
<feature type="transmembrane region" description="Helical" evidence="6">
    <location>
        <begin position="288"/>
        <end position="308"/>
    </location>
</feature>
<dbReference type="Pfam" id="PF07690">
    <property type="entry name" value="MFS_1"/>
    <property type="match status" value="1"/>
</dbReference>
<dbReference type="Proteomes" id="UP000469890">
    <property type="component" value="Unassembled WGS sequence"/>
</dbReference>
<keyword evidence="2" id="KW-0813">Transport</keyword>
<keyword evidence="5 6" id="KW-0472">Membrane</keyword>
<dbReference type="EMBL" id="JAAECE010000003">
    <property type="protein sequence ID" value="KAF1803094.1"/>
    <property type="molecule type" value="Genomic_DNA"/>
</dbReference>
<dbReference type="InterPro" id="IPR020846">
    <property type="entry name" value="MFS_dom"/>
</dbReference>
<evidence type="ECO:0000256" key="4">
    <source>
        <dbReference type="ARBA" id="ARBA00022989"/>
    </source>
</evidence>
<accession>A0A8H4BJ64</accession>
<organism evidence="8 9">
    <name type="scientific">Mucor circinelloides f. lusitanicus</name>
    <name type="common">Mucor racemosus var. lusitanicus</name>
    <dbReference type="NCBI Taxonomy" id="29924"/>
    <lineage>
        <taxon>Eukaryota</taxon>
        <taxon>Fungi</taxon>
        <taxon>Fungi incertae sedis</taxon>
        <taxon>Mucoromycota</taxon>
        <taxon>Mucoromycotina</taxon>
        <taxon>Mucoromycetes</taxon>
        <taxon>Mucorales</taxon>
        <taxon>Mucorineae</taxon>
        <taxon>Mucoraceae</taxon>
        <taxon>Mucor</taxon>
    </lineage>
</organism>
<evidence type="ECO:0000256" key="6">
    <source>
        <dbReference type="SAM" id="Phobius"/>
    </source>
</evidence>
<evidence type="ECO:0000256" key="5">
    <source>
        <dbReference type="ARBA" id="ARBA00023136"/>
    </source>
</evidence>
<evidence type="ECO:0000256" key="2">
    <source>
        <dbReference type="ARBA" id="ARBA00022448"/>
    </source>
</evidence>
<comment type="subcellular location">
    <subcellularLocation>
        <location evidence="1">Membrane</location>
        <topology evidence="1">Multi-pass membrane protein</topology>
    </subcellularLocation>
</comment>
<comment type="caution">
    <text evidence="8">The sequence shown here is derived from an EMBL/GenBank/DDBJ whole genome shotgun (WGS) entry which is preliminary data.</text>
</comment>
<feature type="transmembrane region" description="Helical" evidence="6">
    <location>
        <begin position="9"/>
        <end position="33"/>
    </location>
</feature>
<protein>
    <submittedName>
        <fullName evidence="8">Major facilitator superfamily domain-containing protein</fullName>
    </submittedName>
</protein>
<keyword evidence="3 6" id="KW-0812">Transmembrane</keyword>
<evidence type="ECO:0000313" key="8">
    <source>
        <dbReference type="EMBL" id="KAF1803094.1"/>
    </source>
</evidence>
<feature type="transmembrane region" description="Helical" evidence="6">
    <location>
        <begin position="150"/>
        <end position="173"/>
    </location>
</feature>
<dbReference type="GO" id="GO:0022857">
    <property type="term" value="F:transmembrane transporter activity"/>
    <property type="evidence" value="ECO:0007669"/>
    <property type="project" value="InterPro"/>
</dbReference>
<feature type="transmembrane region" description="Helical" evidence="6">
    <location>
        <begin position="89"/>
        <end position="107"/>
    </location>
</feature>
<feature type="transmembrane region" description="Helical" evidence="6">
    <location>
        <begin position="113"/>
        <end position="138"/>
    </location>
</feature>
<feature type="transmembrane region" description="Helical" evidence="6">
    <location>
        <begin position="252"/>
        <end position="276"/>
    </location>
</feature>
<dbReference type="InterPro" id="IPR036259">
    <property type="entry name" value="MFS_trans_sf"/>
</dbReference>
<dbReference type="PANTHER" id="PTHR43791">
    <property type="entry name" value="PERMEASE-RELATED"/>
    <property type="match status" value="1"/>
</dbReference>
<proteinExistence type="predicted"/>
<feature type="transmembrane region" description="Helical" evidence="6">
    <location>
        <begin position="320"/>
        <end position="341"/>
    </location>
</feature>
<dbReference type="GO" id="GO:0016020">
    <property type="term" value="C:membrane"/>
    <property type="evidence" value="ECO:0007669"/>
    <property type="project" value="UniProtKB-SubCell"/>
</dbReference>
<reference evidence="8 9" key="1">
    <citation type="submission" date="2019-09" db="EMBL/GenBank/DDBJ databases">
        <authorList>
            <consortium name="DOE Joint Genome Institute"/>
            <person name="Mondo S.J."/>
            <person name="Navarro-Mendoza M.I."/>
            <person name="Perez-Arques C."/>
            <person name="Panchal S."/>
            <person name="Nicolas F.E."/>
            <person name="Ganguly P."/>
            <person name="Pangilinan J."/>
            <person name="Grigoriev I."/>
            <person name="Heitman J."/>
            <person name="Sanya K."/>
            <person name="Garre V."/>
        </authorList>
    </citation>
    <scope>NUCLEOTIDE SEQUENCE [LARGE SCALE GENOMIC DNA]</scope>
    <source>
        <strain evidence="8 9">MU402</strain>
    </source>
</reference>
<gene>
    <name evidence="8" type="ORF">FB192DRAFT_1073618</name>
</gene>
<name>A0A8H4BJ64_MUCCL</name>
<dbReference type="PANTHER" id="PTHR43791:SF36">
    <property type="entry name" value="TRANSPORTER, PUTATIVE (AFU_ORTHOLOGUE AFUA_6G08340)-RELATED"/>
    <property type="match status" value="1"/>
</dbReference>
<dbReference type="InterPro" id="IPR011701">
    <property type="entry name" value="MFS"/>
</dbReference>
<evidence type="ECO:0000259" key="7">
    <source>
        <dbReference type="PROSITE" id="PS50850"/>
    </source>
</evidence>
<feature type="domain" description="Major facilitator superfamily (MFS) profile" evidence="7">
    <location>
        <begin position="23"/>
        <end position="437"/>
    </location>
</feature>
<feature type="transmembrane region" description="Helical" evidence="6">
    <location>
        <begin position="381"/>
        <end position="401"/>
    </location>
</feature>
<dbReference type="SUPFAM" id="SSF103473">
    <property type="entry name" value="MFS general substrate transporter"/>
    <property type="match status" value="1"/>
</dbReference>